<dbReference type="Proteomes" id="UP000245014">
    <property type="component" value="Unassembled WGS sequence"/>
</dbReference>
<organism evidence="1 2">
    <name type="scientific">Aliarcobacter skirrowii</name>
    <dbReference type="NCBI Taxonomy" id="28200"/>
    <lineage>
        <taxon>Bacteria</taxon>
        <taxon>Pseudomonadati</taxon>
        <taxon>Campylobacterota</taxon>
        <taxon>Epsilonproteobacteria</taxon>
        <taxon>Campylobacterales</taxon>
        <taxon>Arcobacteraceae</taxon>
        <taxon>Aliarcobacter</taxon>
    </lineage>
</organism>
<dbReference type="InterPro" id="IPR027417">
    <property type="entry name" value="P-loop_NTPase"/>
</dbReference>
<name>A0A2U2C0N8_9BACT</name>
<comment type="caution">
    <text evidence="1">The sequence shown here is derived from an EMBL/GenBank/DDBJ whole genome shotgun (WGS) entry which is preliminary data.</text>
</comment>
<dbReference type="Gene3D" id="3.40.50.300">
    <property type="entry name" value="P-loop containing nucleotide triphosphate hydrolases"/>
    <property type="match status" value="1"/>
</dbReference>
<dbReference type="NCBIfam" id="NF006296">
    <property type="entry name" value="PRK08485.1"/>
    <property type="match status" value="1"/>
</dbReference>
<protein>
    <submittedName>
        <fullName evidence="1">DNA polymerase III subunit delta</fullName>
    </submittedName>
</protein>
<dbReference type="Pfam" id="PF13177">
    <property type="entry name" value="DNA_pol3_delta2"/>
    <property type="match status" value="1"/>
</dbReference>
<proteinExistence type="predicted"/>
<dbReference type="AlphaFoldDB" id="A0A2U2C0N8"/>
<evidence type="ECO:0000313" key="2">
    <source>
        <dbReference type="Proteomes" id="UP000245014"/>
    </source>
</evidence>
<dbReference type="SUPFAM" id="SSF52540">
    <property type="entry name" value="P-loop containing nucleoside triphosphate hydrolases"/>
    <property type="match status" value="1"/>
</dbReference>
<evidence type="ECO:0000313" key="1">
    <source>
        <dbReference type="EMBL" id="PWE21531.1"/>
    </source>
</evidence>
<reference evidence="1 2" key="1">
    <citation type="submission" date="2018-05" db="EMBL/GenBank/DDBJ databases">
        <title>Antimicrobial susceptibility testing and genomic analysis of Arcobacter skirrowii strains and one Arcobacter butzleri isolated from German poultry farms.</title>
        <authorList>
            <person name="Haenel I."/>
            <person name="Hotzel H."/>
            <person name="Tomaso H."/>
            <person name="Busch A."/>
        </authorList>
    </citation>
    <scope>NUCLEOTIDE SEQUENCE [LARGE SCALE GENOMIC DNA]</scope>
    <source>
        <strain evidence="2">v</strain>
    </source>
</reference>
<gene>
    <name evidence="1" type="ORF">DF188_04765</name>
</gene>
<dbReference type="EMBL" id="QEYI01000003">
    <property type="protein sequence ID" value="PWE21531.1"/>
    <property type="molecule type" value="Genomic_DNA"/>
</dbReference>
<dbReference type="STRING" id="28200.GCA_001572935_00202"/>
<sequence>MLHPLQRSSILVVNSIDTSLEKILAFYPSHFTRVIRNSEKNEFQIVDAQNAIKEAYIATNETKYIFLCGATFRSEAQNALLKVLEEPPLNIVFIILVESKSSILPTIHSRLLYKNLKQSVLEEDIDLDLKYLDLKTLYNFVKENQRISKDEAIKLVGKLVLKINKDKISLNEDELESFSKAITLLNLNSRPAPILAYLLLTILEKERQ</sequence>
<accession>A0A2U2C0N8</accession>